<evidence type="ECO:0000256" key="2">
    <source>
        <dbReference type="ARBA" id="ARBA00022801"/>
    </source>
</evidence>
<dbReference type="Gene3D" id="3.40.50.1000">
    <property type="entry name" value="HAD superfamily/HAD-like"/>
    <property type="match status" value="1"/>
</dbReference>
<dbReference type="NCBIfam" id="NF002245">
    <property type="entry name" value="PRK01158.1"/>
    <property type="match status" value="1"/>
</dbReference>
<dbReference type="SFLD" id="SFLDG01140">
    <property type="entry name" value="C2.B:_Phosphomannomutase_and_P"/>
    <property type="match status" value="1"/>
</dbReference>
<dbReference type="KEGG" id="mfv:Mfer_0104"/>
<feature type="binding site" evidence="5">
    <location>
        <position position="150"/>
    </location>
    <ligand>
        <name>substrate</name>
    </ligand>
</feature>
<feature type="binding site" evidence="5">
    <location>
        <position position="9"/>
    </location>
    <ligand>
        <name>Mg(2+)</name>
        <dbReference type="ChEBI" id="CHEBI:18420"/>
    </ligand>
</feature>
<dbReference type="Gene3D" id="3.90.1070.10">
    <property type="match status" value="1"/>
</dbReference>
<evidence type="ECO:0000256" key="3">
    <source>
        <dbReference type="ARBA" id="ARBA00022842"/>
    </source>
</evidence>
<dbReference type="GO" id="GO:0000287">
    <property type="term" value="F:magnesium ion binding"/>
    <property type="evidence" value="ECO:0007669"/>
    <property type="project" value="InterPro"/>
</dbReference>
<keyword evidence="1 5" id="KW-0479">Metal-binding</keyword>
<dbReference type="Proteomes" id="UP000002315">
    <property type="component" value="Chromosome"/>
</dbReference>
<feature type="binding site" evidence="5">
    <location>
        <position position="177"/>
    </location>
    <ligand>
        <name>Mg(2+)</name>
        <dbReference type="ChEBI" id="CHEBI:18420"/>
    </ligand>
</feature>
<evidence type="ECO:0000313" key="7">
    <source>
        <dbReference type="EMBL" id="ADP76907.1"/>
    </source>
</evidence>
<dbReference type="NCBIfam" id="TIGR01482">
    <property type="entry name" value="SPP-subfamily"/>
    <property type="match status" value="1"/>
</dbReference>
<dbReference type="SFLD" id="SFLDS00003">
    <property type="entry name" value="Haloacid_Dehalogenase"/>
    <property type="match status" value="1"/>
</dbReference>
<dbReference type="Pfam" id="PF08282">
    <property type="entry name" value="Hydrolase_3"/>
    <property type="match status" value="2"/>
</dbReference>
<accession>E3GX18</accession>
<dbReference type="GO" id="GO:0008967">
    <property type="term" value="F:phosphoglycolate phosphatase activity"/>
    <property type="evidence" value="ECO:0007669"/>
    <property type="project" value="UniProtKB-UniRule"/>
</dbReference>
<gene>
    <name evidence="7" type="ordered locus">Mfer_0104</name>
</gene>
<dbReference type="CDD" id="cd07514">
    <property type="entry name" value="HAD_Pase"/>
    <property type="match status" value="1"/>
</dbReference>
<name>E3GX18_METFV</name>
<comment type="similarity">
    <text evidence="5">Belongs to the archaeal SPP-like hydrolase family.</text>
</comment>
<dbReference type="SFLD" id="SFLDF00446">
    <property type="entry name" value="phosphoglycolate_phosphatase_3"/>
    <property type="match status" value="1"/>
</dbReference>
<proteinExistence type="inferred from homology"/>
<dbReference type="EC" id="3.1.3.18" evidence="5 6"/>
<reference evidence="7 8" key="1">
    <citation type="journal article" date="2010" name="Stand. Genomic Sci.">
        <title>Complete genome sequence of Methanothermus fervidus type strain (V24S).</title>
        <authorList>
            <person name="Anderson I."/>
            <person name="Djao O.D."/>
            <person name="Misra M."/>
            <person name="Chertkov O."/>
            <person name="Nolan M."/>
            <person name="Lucas S."/>
            <person name="Lapidus A."/>
            <person name="Del Rio T.G."/>
            <person name="Tice H."/>
            <person name="Cheng J.F."/>
            <person name="Tapia R."/>
            <person name="Han C."/>
            <person name="Goodwin L."/>
            <person name="Pitluck S."/>
            <person name="Liolios K."/>
            <person name="Ivanova N."/>
            <person name="Mavromatis K."/>
            <person name="Mikhailova N."/>
            <person name="Pati A."/>
            <person name="Brambilla E."/>
            <person name="Chen A."/>
            <person name="Palaniappan K."/>
            <person name="Land M."/>
            <person name="Hauser L."/>
            <person name="Chang Y.J."/>
            <person name="Jeffries C.D."/>
            <person name="Sikorski J."/>
            <person name="Spring S."/>
            <person name="Rohde M."/>
            <person name="Eichinger K."/>
            <person name="Huber H."/>
            <person name="Wirth R."/>
            <person name="Goker M."/>
            <person name="Detter J.C."/>
            <person name="Woyke T."/>
            <person name="Bristow J."/>
            <person name="Eisen J.A."/>
            <person name="Markowitz V."/>
            <person name="Hugenholtz P."/>
            <person name="Klenk H.P."/>
            <person name="Kyrpides N.C."/>
        </authorList>
    </citation>
    <scope>NUCLEOTIDE SEQUENCE [LARGE SCALE GENOMIC DNA]</scope>
    <source>
        <strain evidence="8">ATCC 43054 / DSM 2088 / JCM 10308 / V24 S</strain>
    </source>
</reference>
<dbReference type="EMBL" id="CP002278">
    <property type="protein sequence ID" value="ADP76907.1"/>
    <property type="molecule type" value="Genomic_DNA"/>
</dbReference>
<dbReference type="NCBIfam" id="TIGR01484">
    <property type="entry name" value="HAD-SF-IIB"/>
    <property type="match status" value="1"/>
</dbReference>
<dbReference type="HAMAP" id="MF_01419">
    <property type="entry name" value="GPH_hydrolase_arch"/>
    <property type="match status" value="1"/>
</dbReference>
<organism evidence="7 8">
    <name type="scientific">Methanothermus fervidus (strain ATCC 43054 / DSM 2088 / JCM 10308 / V24 S)</name>
    <dbReference type="NCBI Taxonomy" id="523846"/>
    <lineage>
        <taxon>Archaea</taxon>
        <taxon>Methanobacteriati</taxon>
        <taxon>Methanobacteriota</taxon>
        <taxon>Methanomada group</taxon>
        <taxon>Methanobacteria</taxon>
        <taxon>Methanobacteriales</taxon>
        <taxon>Methanothermaceae</taxon>
        <taxon>Methanothermus</taxon>
    </lineage>
</organism>
<dbReference type="PANTHER" id="PTHR10000">
    <property type="entry name" value="PHOSPHOSERINE PHOSPHATASE"/>
    <property type="match status" value="1"/>
</dbReference>
<evidence type="ECO:0000256" key="6">
    <source>
        <dbReference type="NCBIfam" id="TIGR01487"/>
    </source>
</evidence>
<evidence type="ECO:0000256" key="1">
    <source>
        <dbReference type="ARBA" id="ARBA00022723"/>
    </source>
</evidence>
<evidence type="ECO:0000313" key="8">
    <source>
        <dbReference type="Proteomes" id="UP000002315"/>
    </source>
</evidence>
<dbReference type="InterPro" id="IPR006382">
    <property type="entry name" value="PGPase"/>
</dbReference>
<evidence type="ECO:0000256" key="4">
    <source>
        <dbReference type="ARBA" id="ARBA00023277"/>
    </source>
</evidence>
<keyword evidence="2 5" id="KW-0378">Hydrolase</keyword>
<keyword evidence="3 5" id="KW-0460">Magnesium</keyword>
<dbReference type="SUPFAM" id="SSF56784">
    <property type="entry name" value="HAD-like"/>
    <property type="match status" value="1"/>
</dbReference>
<dbReference type="InterPro" id="IPR023214">
    <property type="entry name" value="HAD_sf"/>
</dbReference>
<protein>
    <recommendedName>
        <fullName evidence="5 6">Phosphoglycolate phosphatase</fullName>
        <shortName evidence="5">PGP</shortName>
        <shortName evidence="5">PGPase</shortName>
        <ecNumber evidence="5 6">3.1.3.18</ecNumber>
    </recommendedName>
</protein>
<evidence type="ECO:0000256" key="5">
    <source>
        <dbReference type="HAMAP-Rule" id="MF_01419"/>
    </source>
</evidence>
<dbReference type="STRING" id="523846.Mfer_0104"/>
<dbReference type="NCBIfam" id="TIGR01487">
    <property type="entry name" value="Pglycolate_arch"/>
    <property type="match status" value="1"/>
</dbReference>
<dbReference type="PANTHER" id="PTHR10000:SF8">
    <property type="entry name" value="HAD SUPERFAMILY HYDROLASE-LIKE, TYPE 3"/>
    <property type="match status" value="1"/>
</dbReference>
<comment type="function">
    <text evidence="5">Catalyzes the dephosphorylation of 2-phosphoglycolate.</text>
</comment>
<feature type="active site" description="Nucleophile" evidence="5">
    <location>
        <position position="9"/>
    </location>
</feature>
<dbReference type="SMR" id="E3GX18"/>
<sequence length="224" mass="24414">MKIEAIAVDIDGTITDTKRRLCIDAIKALRDAEKLGIKVTLVTGNILCYAYATSTLIGLSGGVVAENGGVIYVNDEVNVLGDIKKAKKAYNYLKSIYPVEKVQFSELRVSEIAIKRTIPVEIIKDALKDFDVEVYDTKFAIHLTDPKVDKGSSLKILTKKLGIDLEKTIAIGDSENDLEFLDVAGVKVAVANANKELKEIADYVTKKPYGSGVAEAIKKYVTLS</sequence>
<dbReference type="OrthoDB" id="120822at2157"/>
<dbReference type="InterPro" id="IPR006379">
    <property type="entry name" value="HAD-SF_hydro_IIB"/>
</dbReference>
<dbReference type="GO" id="GO:0005829">
    <property type="term" value="C:cytosol"/>
    <property type="evidence" value="ECO:0007669"/>
    <property type="project" value="TreeGrafter"/>
</dbReference>
<dbReference type="SFLD" id="SFLDG01144">
    <property type="entry name" value="C2.B.4:_PGP_Like"/>
    <property type="match status" value="1"/>
</dbReference>
<keyword evidence="4 5" id="KW-0119">Carbohydrate metabolism</keyword>
<comment type="catalytic activity">
    <reaction evidence="5">
        <text>2-phosphoglycolate + H2O = glycolate + phosphate</text>
        <dbReference type="Rhea" id="RHEA:14369"/>
        <dbReference type="ChEBI" id="CHEBI:15377"/>
        <dbReference type="ChEBI" id="CHEBI:29805"/>
        <dbReference type="ChEBI" id="CHEBI:43474"/>
        <dbReference type="ChEBI" id="CHEBI:58033"/>
        <dbReference type="EC" id="3.1.3.18"/>
    </reaction>
</comment>
<dbReference type="HOGENOM" id="CLU_044146_2_0_2"/>
<dbReference type="AlphaFoldDB" id="E3GX18"/>
<keyword evidence="8" id="KW-1185">Reference proteome</keyword>
<comment type="cofactor">
    <cofactor evidence="5">
        <name>Mg(2+)</name>
        <dbReference type="ChEBI" id="CHEBI:18420"/>
    </cofactor>
</comment>
<feature type="binding site" evidence="5">
    <location>
        <position position="173"/>
    </location>
    <ligand>
        <name>Mg(2+)</name>
        <dbReference type="ChEBI" id="CHEBI:18420"/>
    </ligand>
</feature>
<dbReference type="InterPro" id="IPR036412">
    <property type="entry name" value="HAD-like_sf"/>
</dbReference>
<feature type="binding site" evidence="5">
    <location>
        <position position="11"/>
    </location>
    <ligand>
        <name>Mg(2+)</name>
        <dbReference type="ChEBI" id="CHEBI:18420"/>
    </ligand>
</feature>